<feature type="transmembrane region" description="Helical" evidence="8">
    <location>
        <begin position="291"/>
        <end position="312"/>
    </location>
</feature>
<feature type="transmembrane region" description="Helical" evidence="8">
    <location>
        <begin position="252"/>
        <end position="279"/>
    </location>
</feature>
<comment type="similarity">
    <text evidence="2">Belongs to the binding-protein-dependent transport system permease family. FecCD subfamily.</text>
</comment>
<evidence type="ECO:0000313" key="9">
    <source>
        <dbReference type="EMBL" id="KXG76160.1"/>
    </source>
</evidence>
<evidence type="ECO:0000256" key="4">
    <source>
        <dbReference type="ARBA" id="ARBA00022475"/>
    </source>
</evidence>
<dbReference type="AlphaFoldDB" id="A0A140L6I5"/>
<feature type="transmembrane region" description="Helical" evidence="8">
    <location>
        <begin position="205"/>
        <end position="227"/>
    </location>
</feature>
<dbReference type="SUPFAM" id="SSF81345">
    <property type="entry name" value="ABC transporter involved in vitamin B12 uptake, BtuC"/>
    <property type="match status" value="1"/>
</dbReference>
<dbReference type="GO" id="GO:0022857">
    <property type="term" value="F:transmembrane transporter activity"/>
    <property type="evidence" value="ECO:0007669"/>
    <property type="project" value="InterPro"/>
</dbReference>
<comment type="caution">
    <text evidence="9">The sequence shown here is derived from an EMBL/GenBank/DDBJ whole genome shotgun (WGS) entry which is preliminary data.</text>
</comment>
<feature type="transmembrane region" description="Helical" evidence="8">
    <location>
        <begin position="133"/>
        <end position="152"/>
    </location>
</feature>
<keyword evidence="3" id="KW-0813">Transport</keyword>
<dbReference type="Proteomes" id="UP000070456">
    <property type="component" value="Unassembled WGS sequence"/>
</dbReference>
<keyword evidence="4" id="KW-1003">Cell membrane</keyword>
<gene>
    <name evidence="9" type="primary">yfhA</name>
    <name evidence="9" type="ORF">AN619_11170</name>
</gene>
<evidence type="ECO:0000256" key="8">
    <source>
        <dbReference type="SAM" id="Phobius"/>
    </source>
</evidence>
<feature type="transmembrane region" description="Helical" evidence="8">
    <location>
        <begin position="22"/>
        <end position="44"/>
    </location>
</feature>
<comment type="subcellular location">
    <subcellularLocation>
        <location evidence="1">Cell membrane</location>
        <topology evidence="1">Multi-pass membrane protein</topology>
    </subcellularLocation>
</comment>
<evidence type="ECO:0000313" key="10">
    <source>
        <dbReference type="Proteomes" id="UP000070456"/>
    </source>
</evidence>
<evidence type="ECO:0000256" key="7">
    <source>
        <dbReference type="ARBA" id="ARBA00023136"/>
    </source>
</evidence>
<protein>
    <submittedName>
        <fullName evidence="9">Putative siderophore transport system permease protein YfhA</fullName>
    </submittedName>
</protein>
<evidence type="ECO:0000256" key="6">
    <source>
        <dbReference type="ARBA" id="ARBA00022989"/>
    </source>
</evidence>
<dbReference type="CDD" id="cd06550">
    <property type="entry name" value="TM_ABC_iron-siderophores_like"/>
    <property type="match status" value="1"/>
</dbReference>
<dbReference type="FunFam" id="1.10.3470.10:FF:000001">
    <property type="entry name" value="Vitamin B12 ABC transporter permease BtuC"/>
    <property type="match status" value="1"/>
</dbReference>
<reference evidence="9 10" key="1">
    <citation type="submission" date="2015-12" db="EMBL/GenBank/DDBJ databases">
        <title>Draft genome sequence of the thermoanaerobe Thermotalea metallivorans, an isolate from the runoff channel of the Great Artesian Basin, Australia.</title>
        <authorList>
            <person name="Patel B.K."/>
        </authorList>
    </citation>
    <scope>NUCLEOTIDE SEQUENCE [LARGE SCALE GENOMIC DNA]</scope>
    <source>
        <strain evidence="9 10">B2-1</strain>
    </source>
</reference>
<evidence type="ECO:0000256" key="3">
    <source>
        <dbReference type="ARBA" id="ARBA00022448"/>
    </source>
</evidence>
<dbReference type="OrthoDB" id="9792889at2"/>
<evidence type="ECO:0000256" key="2">
    <source>
        <dbReference type="ARBA" id="ARBA00007935"/>
    </source>
</evidence>
<evidence type="ECO:0000256" key="5">
    <source>
        <dbReference type="ARBA" id="ARBA00022692"/>
    </source>
</evidence>
<dbReference type="GO" id="GO:0005886">
    <property type="term" value="C:plasma membrane"/>
    <property type="evidence" value="ECO:0007669"/>
    <property type="project" value="UniProtKB-SubCell"/>
</dbReference>
<dbReference type="RefSeq" id="WP_068555586.1">
    <property type="nucleotide sequence ID" value="NZ_LOEE01000028.1"/>
</dbReference>
<organism evidence="9 10">
    <name type="scientific">Thermotalea metallivorans</name>
    <dbReference type="NCBI Taxonomy" id="520762"/>
    <lineage>
        <taxon>Bacteria</taxon>
        <taxon>Bacillati</taxon>
        <taxon>Bacillota</taxon>
        <taxon>Clostridia</taxon>
        <taxon>Peptostreptococcales</taxon>
        <taxon>Thermotaleaceae</taxon>
        <taxon>Thermotalea</taxon>
    </lineage>
</organism>
<dbReference type="InterPro" id="IPR000522">
    <property type="entry name" value="ABC_transptr_permease_BtuC"/>
</dbReference>
<name>A0A140L6I5_9FIRM</name>
<dbReference type="Gene3D" id="1.10.3470.10">
    <property type="entry name" value="ABC transporter involved in vitamin B12 uptake, BtuC"/>
    <property type="match status" value="1"/>
</dbReference>
<feature type="transmembrane region" description="Helical" evidence="8">
    <location>
        <begin position="324"/>
        <end position="341"/>
    </location>
</feature>
<dbReference type="PANTHER" id="PTHR30472">
    <property type="entry name" value="FERRIC ENTEROBACTIN TRANSPORT SYSTEM PERMEASE PROTEIN"/>
    <property type="match status" value="1"/>
</dbReference>
<sequence length="346" mass="36874">MNQYIVFRNERWRVSFLINKKIAFTIGILMVLTGIVFIGGIGMGDFKISPIEVMKAFLGKGEQMNRLVIQSIRLPRLIISTLIGASLAVAGAILQGIIRNPLASPDVIGITGGASIAAVGFIVFLGGKVSIQYLPLAAMLGGGLVTLIIYFLSWNKGVTPIRLVLIGIGMAAMMKALTSLMIILSPSHTAHQAYIWLTGSVYGATWKNVFTLLPWSLIFIPTSFIYARNINIQELGDEIATGVGSNVQYQRFVLICISVVLAGSAVSIAGAVGFIGLIAPHIGRKFAGPSFGGLLPVSALIGSLLMILADIVGRTAFSPLDIPAGVFTSAIGAPFFIYLLYKNRNC</sequence>
<keyword evidence="10" id="KW-1185">Reference proteome</keyword>
<dbReference type="Pfam" id="PF01032">
    <property type="entry name" value="FecCD"/>
    <property type="match status" value="1"/>
</dbReference>
<feature type="transmembrane region" description="Helical" evidence="8">
    <location>
        <begin position="107"/>
        <end position="126"/>
    </location>
</feature>
<dbReference type="PATRIC" id="fig|520762.4.peg.1249"/>
<dbReference type="STRING" id="520762.AN619_11170"/>
<dbReference type="GO" id="GO:0033214">
    <property type="term" value="P:siderophore-iron import into cell"/>
    <property type="evidence" value="ECO:0007669"/>
    <property type="project" value="TreeGrafter"/>
</dbReference>
<proteinExistence type="inferred from homology"/>
<keyword evidence="7 8" id="KW-0472">Membrane</keyword>
<feature type="transmembrane region" description="Helical" evidence="8">
    <location>
        <begin position="164"/>
        <end position="184"/>
    </location>
</feature>
<dbReference type="InterPro" id="IPR037294">
    <property type="entry name" value="ABC_BtuC-like"/>
</dbReference>
<keyword evidence="6 8" id="KW-1133">Transmembrane helix</keyword>
<evidence type="ECO:0000256" key="1">
    <source>
        <dbReference type="ARBA" id="ARBA00004651"/>
    </source>
</evidence>
<dbReference type="EMBL" id="LOEE01000028">
    <property type="protein sequence ID" value="KXG76160.1"/>
    <property type="molecule type" value="Genomic_DNA"/>
</dbReference>
<dbReference type="PANTHER" id="PTHR30472:SF24">
    <property type="entry name" value="FERRIC ENTEROBACTIN TRANSPORT SYSTEM PERMEASE PROTEIN FEPG"/>
    <property type="match status" value="1"/>
</dbReference>
<accession>A0A140L6I5</accession>
<keyword evidence="5 8" id="KW-0812">Transmembrane</keyword>
<feature type="transmembrane region" description="Helical" evidence="8">
    <location>
        <begin position="74"/>
        <end position="95"/>
    </location>
</feature>